<keyword evidence="5" id="KW-1185">Reference proteome</keyword>
<feature type="region of interest" description="Disordered" evidence="2">
    <location>
        <begin position="431"/>
        <end position="451"/>
    </location>
</feature>
<dbReference type="PANTHER" id="PTHR43156">
    <property type="entry name" value="STAGE II SPORULATION PROTEIN E-RELATED"/>
    <property type="match status" value="1"/>
</dbReference>
<dbReference type="Proteomes" id="UP000198280">
    <property type="component" value="Unassembled WGS sequence"/>
</dbReference>
<gene>
    <name evidence="4" type="ORF">SAMN05216252_11090</name>
</gene>
<dbReference type="Pfam" id="PF07228">
    <property type="entry name" value="SpoIIE"/>
    <property type="match status" value="1"/>
</dbReference>
<dbReference type="InterPro" id="IPR001932">
    <property type="entry name" value="PPM-type_phosphatase-like_dom"/>
</dbReference>
<keyword evidence="1" id="KW-0378">Hydrolase</keyword>
<accession>A0A239IBY2</accession>
<dbReference type="RefSeq" id="WP_322975692.1">
    <property type="nucleotide sequence ID" value="NZ_FZOF01000010.1"/>
</dbReference>
<reference evidence="4 5" key="1">
    <citation type="submission" date="2017-06" db="EMBL/GenBank/DDBJ databases">
        <authorList>
            <person name="Kim H.J."/>
            <person name="Triplett B.A."/>
        </authorList>
    </citation>
    <scope>NUCLEOTIDE SEQUENCE [LARGE SCALE GENOMIC DNA]</scope>
    <source>
        <strain evidence="4 5">CGMCC 4.1858</strain>
    </source>
</reference>
<protein>
    <submittedName>
        <fullName evidence="4">Stage II sporulation protein E (SpoIIE)</fullName>
    </submittedName>
</protein>
<dbReference type="InterPro" id="IPR052016">
    <property type="entry name" value="Bact_Sigma-Reg"/>
</dbReference>
<sequence>MTVQDRDRRSRRMLAGLLADSHLMPLEQLPAKVAAHAEPAGLAHVTIYLADLQRHVLRNLVEEGADECRQRNHSSELRIEGTVPGRAFQYGRLLPAASACPGKCRWWAPLLGGSERLGLLRVTTDADDRRTREDVQALADAVALIITVKRDYSDAYARTVRTESMNVAAEMQWRLLPPRSYSDGRVVISAALEPAYRVGGDAFDYALDGPLVHLSIFDAMGHDTAAGLTASLAMGASRNARRRKAELVETTEEIEEVLVEQFEGTRYATGVVARLDTGTGLFEWVNRGHHPPVLIRGGRWVAELACAPGDPMGLGLGVAPQVCREQLEPGDRLVLYTDGIPEARTVTGGEFGLTGFLDFLIRHHADRLPLPETLCRLMRRVSEHQVGEFQDDATVLFCAWLGCSPDDTERAAAVAGVPLPQSAADADLPAVRGIGGELPGPADVMAPDRRS</sequence>
<feature type="domain" description="PPM-type phosphatase" evidence="3">
    <location>
        <begin position="183"/>
        <end position="400"/>
    </location>
</feature>
<name>A0A239IBY2_9ACTN</name>
<dbReference type="PANTHER" id="PTHR43156:SF2">
    <property type="entry name" value="STAGE II SPORULATION PROTEIN E"/>
    <property type="match status" value="1"/>
</dbReference>
<dbReference type="AlphaFoldDB" id="A0A239IBY2"/>
<organism evidence="4 5">
    <name type="scientific">Actinacidiphila glaucinigra</name>
    <dbReference type="NCBI Taxonomy" id="235986"/>
    <lineage>
        <taxon>Bacteria</taxon>
        <taxon>Bacillati</taxon>
        <taxon>Actinomycetota</taxon>
        <taxon>Actinomycetes</taxon>
        <taxon>Kitasatosporales</taxon>
        <taxon>Streptomycetaceae</taxon>
        <taxon>Actinacidiphila</taxon>
    </lineage>
</organism>
<dbReference type="InterPro" id="IPR036457">
    <property type="entry name" value="PPM-type-like_dom_sf"/>
</dbReference>
<dbReference type="EMBL" id="FZOF01000010">
    <property type="protein sequence ID" value="SNS91067.1"/>
    <property type="molecule type" value="Genomic_DNA"/>
</dbReference>
<dbReference type="Gene3D" id="3.60.40.10">
    <property type="entry name" value="PPM-type phosphatase domain"/>
    <property type="match status" value="1"/>
</dbReference>
<evidence type="ECO:0000313" key="5">
    <source>
        <dbReference type="Proteomes" id="UP000198280"/>
    </source>
</evidence>
<evidence type="ECO:0000256" key="1">
    <source>
        <dbReference type="ARBA" id="ARBA00022801"/>
    </source>
</evidence>
<evidence type="ECO:0000313" key="4">
    <source>
        <dbReference type="EMBL" id="SNS91067.1"/>
    </source>
</evidence>
<dbReference type="SMART" id="SM00331">
    <property type="entry name" value="PP2C_SIG"/>
    <property type="match status" value="1"/>
</dbReference>
<dbReference type="GO" id="GO:0016791">
    <property type="term" value="F:phosphatase activity"/>
    <property type="evidence" value="ECO:0007669"/>
    <property type="project" value="TreeGrafter"/>
</dbReference>
<dbReference type="SUPFAM" id="SSF81606">
    <property type="entry name" value="PP2C-like"/>
    <property type="match status" value="1"/>
</dbReference>
<evidence type="ECO:0000256" key="2">
    <source>
        <dbReference type="SAM" id="MobiDB-lite"/>
    </source>
</evidence>
<proteinExistence type="predicted"/>
<evidence type="ECO:0000259" key="3">
    <source>
        <dbReference type="SMART" id="SM00331"/>
    </source>
</evidence>